<reference evidence="1" key="1">
    <citation type="submission" date="2021-06" db="EMBL/GenBank/DDBJ databases">
        <authorList>
            <person name="Kallberg Y."/>
            <person name="Tangrot J."/>
            <person name="Rosling A."/>
        </authorList>
    </citation>
    <scope>NUCLEOTIDE SEQUENCE</scope>
    <source>
        <strain evidence="1">MA461A</strain>
    </source>
</reference>
<gene>
    <name evidence="1" type="ORF">RPERSI_LOCUS24669</name>
</gene>
<proteinExistence type="predicted"/>
<protein>
    <submittedName>
        <fullName evidence="1">26223_t:CDS:1</fullName>
    </submittedName>
</protein>
<sequence length="72" mass="8453">SRAILKNLATRIEEENDDNLKGFPRSILFNISDNEWWKNLIQLKILLELYMASLNKLQRDKGCFTEVLHSFG</sequence>
<name>A0ACA9S049_9GLOM</name>
<comment type="caution">
    <text evidence="1">The sequence shown here is derived from an EMBL/GenBank/DDBJ whole genome shotgun (WGS) entry which is preliminary data.</text>
</comment>
<dbReference type="EMBL" id="CAJVQC010079742">
    <property type="protein sequence ID" value="CAG8817376.1"/>
    <property type="molecule type" value="Genomic_DNA"/>
</dbReference>
<evidence type="ECO:0000313" key="1">
    <source>
        <dbReference type="EMBL" id="CAG8817376.1"/>
    </source>
</evidence>
<dbReference type="Proteomes" id="UP000789920">
    <property type="component" value="Unassembled WGS sequence"/>
</dbReference>
<evidence type="ECO:0000313" key="2">
    <source>
        <dbReference type="Proteomes" id="UP000789920"/>
    </source>
</evidence>
<keyword evidence="2" id="KW-1185">Reference proteome</keyword>
<organism evidence="1 2">
    <name type="scientific">Racocetra persica</name>
    <dbReference type="NCBI Taxonomy" id="160502"/>
    <lineage>
        <taxon>Eukaryota</taxon>
        <taxon>Fungi</taxon>
        <taxon>Fungi incertae sedis</taxon>
        <taxon>Mucoromycota</taxon>
        <taxon>Glomeromycotina</taxon>
        <taxon>Glomeromycetes</taxon>
        <taxon>Diversisporales</taxon>
        <taxon>Gigasporaceae</taxon>
        <taxon>Racocetra</taxon>
    </lineage>
</organism>
<accession>A0ACA9S049</accession>
<feature type="non-terminal residue" evidence="1">
    <location>
        <position position="1"/>
    </location>
</feature>